<keyword evidence="5 9" id="KW-0963">Cytoplasm</keyword>
<organism evidence="12">
    <name type="scientific">Oceanithermus profundus</name>
    <dbReference type="NCBI Taxonomy" id="187137"/>
    <lineage>
        <taxon>Bacteria</taxon>
        <taxon>Thermotogati</taxon>
        <taxon>Deinococcota</taxon>
        <taxon>Deinococci</taxon>
        <taxon>Thermales</taxon>
        <taxon>Thermaceae</taxon>
        <taxon>Oceanithermus</taxon>
    </lineage>
</organism>
<evidence type="ECO:0000256" key="9">
    <source>
        <dbReference type="HAMAP-Rule" id="MF_01014"/>
    </source>
</evidence>
<evidence type="ECO:0000256" key="1">
    <source>
        <dbReference type="ARBA" id="ARBA00000901"/>
    </source>
</evidence>
<comment type="similarity">
    <text evidence="4 9 10">Belongs to the HisA/HisF family.</text>
</comment>
<dbReference type="GO" id="GO:0003949">
    <property type="term" value="F:1-(5-phosphoribosyl)-5-[(5-phosphoribosylamino)methylideneamino]imidazole-4-carboxamide isomerase activity"/>
    <property type="evidence" value="ECO:0007669"/>
    <property type="project" value="UniProtKB-UniRule"/>
</dbReference>
<keyword evidence="6 9" id="KW-0028">Amino-acid biosynthesis</keyword>
<dbReference type="InterPro" id="IPR006062">
    <property type="entry name" value="His_biosynth"/>
</dbReference>
<dbReference type="PANTHER" id="PTHR43090">
    <property type="entry name" value="1-(5-PHOSPHORIBOSYL)-5-[(5-PHOSPHORIBOSYLAMINO)METHYLIDENEAMINO] IMIDAZOLE-4-CARBOXAMIDE ISOMERASE"/>
    <property type="match status" value="1"/>
</dbReference>
<accession>A0A7C4Z7Z6</accession>
<evidence type="ECO:0000256" key="8">
    <source>
        <dbReference type="ARBA" id="ARBA00023235"/>
    </source>
</evidence>
<gene>
    <name evidence="9 12" type="primary">hisA</name>
    <name evidence="12" type="ORF">ENK37_02320</name>
</gene>
<dbReference type="InterPro" id="IPR044524">
    <property type="entry name" value="Isoase_HisA-like"/>
</dbReference>
<dbReference type="InterPro" id="IPR013785">
    <property type="entry name" value="Aldolase_TIM"/>
</dbReference>
<dbReference type="AlphaFoldDB" id="A0A7C4Z7Z6"/>
<comment type="subcellular location">
    <subcellularLocation>
        <location evidence="2 9 11">Cytoplasm</location>
    </subcellularLocation>
</comment>
<dbReference type="CDD" id="cd04732">
    <property type="entry name" value="HisA"/>
    <property type="match status" value="1"/>
</dbReference>
<dbReference type="SUPFAM" id="SSF51366">
    <property type="entry name" value="Ribulose-phoshate binding barrel"/>
    <property type="match status" value="1"/>
</dbReference>
<evidence type="ECO:0000256" key="11">
    <source>
        <dbReference type="RuleBase" id="RU003658"/>
    </source>
</evidence>
<proteinExistence type="inferred from homology"/>
<comment type="catalytic activity">
    <reaction evidence="1 9 11">
        <text>1-(5-phospho-beta-D-ribosyl)-5-[(5-phospho-beta-D-ribosylamino)methylideneamino]imidazole-4-carboxamide = 5-[(5-phospho-1-deoxy-D-ribulos-1-ylimino)methylamino]-1-(5-phospho-beta-D-ribosyl)imidazole-4-carboxamide</text>
        <dbReference type="Rhea" id="RHEA:15469"/>
        <dbReference type="ChEBI" id="CHEBI:58435"/>
        <dbReference type="ChEBI" id="CHEBI:58525"/>
        <dbReference type="EC" id="5.3.1.16"/>
    </reaction>
</comment>
<dbReference type="NCBIfam" id="TIGR00007">
    <property type="entry name" value="1-(5-phosphoribosyl)-5-[(5-phosphoribosylamino)methylideneamino]imidazole-4-carboxamide isomerase"/>
    <property type="match status" value="1"/>
</dbReference>
<evidence type="ECO:0000256" key="2">
    <source>
        <dbReference type="ARBA" id="ARBA00004496"/>
    </source>
</evidence>
<keyword evidence="7 9" id="KW-0368">Histidine biosynthesis</keyword>
<dbReference type="UniPathway" id="UPA00031">
    <property type="reaction ID" value="UER00009"/>
</dbReference>
<dbReference type="Pfam" id="PF00977">
    <property type="entry name" value="His_biosynth"/>
    <property type="match status" value="1"/>
</dbReference>
<dbReference type="PANTHER" id="PTHR43090:SF2">
    <property type="entry name" value="1-(5-PHOSPHORIBOSYL)-5-[(5-PHOSPHORIBOSYLAMINO)METHYLIDENEAMINO] IMIDAZOLE-4-CARBOXAMIDE ISOMERASE"/>
    <property type="match status" value="1"/>
</dbReference>
<sequence>MKLIPAVDIQGGKAVRLIEGDPTRETVYFEDPVGAALYWEEQGATLLHVVDLDAALGRGDNRAAIRRIAAALALPFEVGGGVRGLAEAEAVLELGAERVVIGTVLVRRPEEAARMLEALGPERVVPSVDGRGLEVTVAGWQEGQAGDALELARRADAMGFRTLIYTDVRRDGTLEGLDLEVIARVREAWPHELIAGGGVASDADLEGLERLGVEGAIVGKALYEGAVDGRRWWRGG</sequence>
<reference evidence="12" key="1">
    <citation type="journal article" date="2020" name="mSystems">
        <title>Genome- and Community-Level Interaction Insights into Carbon Utilization and Element Cycling Functions of Hydrothermarchaeota in Hydrothermal Sediment.</title>
        <authorList>
            <person name="Zhou Z."/>
            <person name="Liu Y."/>
            <person name="Xu W."/>
            <person name="Pan J."/>
            <person name="Luo Z.H."/>
            <person name="Li M."/>
        </authorList>
    </citation>
    <scope>NUCLEOTIDE SEQUENCE [LARGE SCALE GENOMIC DNA]</scope>
    <source>
        <strain evidence="12">HyVt-570</strain>
    </source>
</reference>
<comment type="caution">
    <text evidence="12">The sequence shown here is derived from an EMBL/GenBank/DDBJ whole genome shotgun (WGS) entry which is preliminary data.</text>
</comment>
<dbReference type="Proteomes" id="UP000885759">
    <property type="component" value="Unassembled WGS sequence"/>
</dbReference>
<dbReference type="EC" id="5.3.1.16" evidence="9 11"/>
<dbReference type="HAMAP" id="MF_01014">
    <property type="entry name" value="HisA"/>
    <property type="match status" value="1"/>
</dbReference>
<protein>
    <recommendedName>
        <fullName evidence="9 11">1-(5-phosphoribosyl)-5-[(5-phosphoribosylamino)methylideneamino] imidazole-4-carboxamide isomerase</fullName>
        <ecNumber evidence="9 11">5.3.1.16</ecNumber>
    </recommendedName>
    <alternativeName>
        <fullName evidence="9">Phosphoribosylformimino-5-aminoimidazole carboxamide ribotide isomerase</fullName>
    </alternativeName>
</protein>
<dbReference type="InterPro" id="IPR006063">
    <property type="entry name" value="HisA_bact_arch"/>
</dbReference>
<evidence type="ECO:0000256" key="3">
    <source>
        <dbReference type="ARBA" id="ARBA00005133"/>
    </source>
</evidence>
<evidence type="ECO:0000313" key="12">
    <source>
        <dbReference type="EMBL" id="HGY08876.1"/>
    </source>
</evidence>
<feature type="active site" description="Proton donor" evidence="9">
    <location>
        <position position="129"/>
    </location>
</feature>
<dbReference type="FunFam" id="3.20.20.70:FF:000009">
    <property type="entry name" value="1-(5-phosphoribosyl)-5-[(5-phosphoribosylamino)methylideneamino] imidazole-4-carboxamide isomerase"/>
    <property type="match status" value="1"/>
</dbReference>
<keyword evidence="8 9" id="KW-0413">Isomerase</keyword>
<evidence type="ECO:0000256" key="4">
    <source>
        <dbReference type="ARBA" id="ARBA00009667"/>
    </source>
</evidence>
<dbReference type="GO" id="GO:0005737">
    <property type="term" value="C:cytoplasm"/>
    <property type="evidence" value="ECO:0007669"/>
    <property type="project" value="UniProtKB-SubCell"/>
</dbReference>
<dbReference type="EMBL" id="DRPZ01000066">
    <property type="protein sequence ID" value="HGY08876.1"/>
    <property type="molecule type" value="Genomic_DNA"/>
</dbReference>
<dbReference type="GO" id="GO:0000162">
    <property type="term" value="P:L-tryptophan biosynthetic process"/>
    <property type="evidence" value="ECO:0007669"/>
    <property type="project" value="TreeGrafter"/>
</dbReference>
<dbReference type="GO" id="GO:0000105">
    <property type="term" value="P:L-histidine biosynthetic process"/>
    <property type="evidence" value="ECO:0007669"/>
    <property type="project" value="UniProtKB-UniRule"/>
</dbReference>
<dbReference type="Gene3D" id="3.20.20.70">
    <property type="entry name" value="Aldolase class I"/>
    <property type="match status" value="1"/>
</dbReference>
<evidence type="ECO:0000256" key="7">
    <source>
        <dbReference type="ARBA" id="ARBA00023102"/>
    </source>
</evidence>
<evidence type="ECO:0000256" key="10">
    <source>
        <dbReference type="RuleBase" id="RU003657"/>
    </source>
</evidence>
<comment type="pathway">
    <text evidence="3 9 11">Amino-acid biosynthesis; L-histidine biosynthesis; L-histidine from 5-phospho-alpha-D-ribose 1-diphosphate: step 4/9.</text>
</comment>
<dbReference type="InterPro" id="IPR011060">
    <property type="entry name" value="RibuloseP-bd_barrel"/>
</dbReference>
<dbReference type="InterPro" id="IPR023016">
    <property type="entry name" value="HisA/PriA"/>
</dbReference>
<feature type="active site" description="Proton acceptor" evidence="9">
    <location>
        <position position="8"/>
    </location>
</feature>
<evidence type="ECO:0000256" key="6">
    <source>
        <dbReference type="ARBA" id="ARBA00022605"/>
    </source>
</evidence>
<evidence type="ECO:0000256" key="5">
    <source>
        <dbReference type="ARBA" id="ARBA00022490"/>
    </source>
</evidence>
<name>A0A7C4Z7Z6_9DEIN</name>